<gene>
    <name evidence="1" type="ORF">DBV15_12411</name>
</gene>
<evidence type="ECO:0000313" key="1">
    <source>
        <dbReference type="EMBL" id="TGZ54662.1"/>
    </source>
</evidence>
<dbReference type="AlphaFoldDB" id="A0A4S2KWU2"/>
<proteinExistence type="predicted"/>
<keyword evidence="2" id="KW-1185">Reference proteome</keyword>
<accession>A0A4S2KWU2</accession>
<name>A0A4S2KWU2_9HYME</name>
<protein>
    <submittedName>
        <fullName evidence="1">Uncharacterized protein</fullName>
    </submittedName>
</protein>
<dbReference type="Proteomes" id="UP000310200">
    <property type="component" value="Unassembled WGS sequence"/>
</dbReference>
<dbReference type="STRING" id="300112.A0A4S2KWU2"/>
<dbReference type="EMBL" id="QBLH01000608">
    <property type="protein sequence ID" value="TGZ54662.1"/>
    <property type="molecule type" value="Genomic_DNA"/>
</dbReference>
<sequence length="259" mass="29715">MQPLDIALFHPFKDLWRKTIMKWKAENRILQLKKEHIPAVLEEALNSFDNEKQIIQNEFKATGLMLFNPDAIDDCQETESMKQHLLTFEKNLSDDVHQTFKKTEASGKWDHDIEKFALFEYWLDIKKAAGENLPETIQNVHEVISEGSNHCEKMVNEEVTTRPTGDMPKEPLQKNVECFPKMLSEGSDYCKKMVVEEVAIRSASSNSKESLQKDVECLSNILSEGSEHCEELVDEESPGLQVTGPKKPCKKMFNIILKS</sequence>
<reference evidence="1 2" key="1">
    <citation type="journal article" date="2019" name="Philos. Trans. R. Soc. Lond., B, Biol. Sci.">
        <title>Ant behaviour and brain gene expression of defending hosts depend on the ecological success of the intruding social parasite.</title>
        <authorList>
            <person name="Kaur R."/>
            <person name="Stoldt M."/>
            <person name="Jongepier E."/>
            <person name="Feldmeyer B."/>
            <person name="Menzel F."/>
            <person name="Bornberg-Bauer E."/>
            <person name="Foitzik S."/>
        </authorList>
    </citation>
    <scope>NUCLEOTIDE SEQUENCE [LARGE SCALE GENOMIC DNA]</scope>
    <source>
        <tissue evidence="1">Whole body</tissue>
    </source>
</reference>
<evidence type="ECO:0000313" key="2">
    <source>
        <dbReference type="Proteomes" id="UP000310200"/>
    </source>
</evidence>
<comment type="caution">
    <text evidence="1">The sequence shown here is derived from an EMBL/GenBank/DDBJ whole genome shotgun (WGS) entry which is preliminary data.</text>
</comment>
<organism evidence="1 2">
    <name type="scientific">Temnothorax longispinosus</name>
    <dbReference type="NCBI Taxonomy" id="300112"/>
    <lineage>
        <taxon>Eukaryota</taxon>
        <taxon>Metazoa</taxon>
        <taxon>Ecdysozoa</taxon>
        <taxon>Arthropoda</taxon>
        <taxon>Hexapoda</taxon>
        <taxon>Insecta</taxon>
        <taxon>Pterygota</taxon>
        <taxon>Neoptera</taxon>
        <taxon>Endopterygota</taxon>
        <taxon>Hymenoptera</taxon>
        <taxon>Apocrita</taxon>
        <taxon>Aculeata</taxon>
        <taxon>Formicoidea</taxon>
        <taxon>Formicidae</taxon>
        <taxon>Myrmicinae</taxon>
        <taxon>Temnothorax</taxon>
    </lineage>
</organism>